<keyword evidence="10" id="KW-1185">Reference proteome</keyword>
<reference evidence="9 10" key="1">
    <citation type="submission" date="2019-10" db="EMBL/GenBank/DDBJ databases">
        <title>Genome sequence of Phaeocystidibacter marisrubri JCM30614 (type strain).</title>
        <authorList>
            <person name="Bowman J.P."/>
        </authorList>
    </citation>
    <scope>NUCLEOTIDE SEQUENCE [LARGE SCALE GENOMIC DNA]</scope>
    <source>
        <strain evidence="9 10">JCM 30614</strain>
    </source>
</reference>
<gene>
    <name evidence="9" type="primary">mreD</name>
    <name evidence="9" type="ORF">F8C82_08890</name>
</gene>
<dbReference type="AlphaFoldDB" id="A0A6L3ZD84"/>
<evidence type="ECO:0000256" key="8">
    <source>
        <dbReference type="SAM" id="Phobius"/>
    </source>
</evidence>
<dbReference type="InterPro" id="IPR007227">
    <property type="entry name" value="Cell_shape_determining_MreD"/>
</dbReference>
<dbReference type="OrthoDB" id="1132160at2"/>
<dbReference type="NCBIfam" id="TIGR03426">
    <property type="entry name" value="shape_MreD"/>
    <property type="match status" value="1"/>
</dbReference>
<keyword evidence="4 8" id="KW-0812">Transmembrane</keyword>
<dbReference type="Proteomes" id="UP000484164">
    <property type="component" value="Unassembled WGS sequence"/>
</dbReference>
<evidence type="ECO:0000256" key="6">
    <source>
        <dbReference type="ARBA" id="ARBA00022989"/>
    </source>
</evidence>
<dbReference type="RefSeq" id="WP_151693234.1">
    <property type="nucleotide sequence ID" value="NZ_BMGX01000001.1"/>
</dbReference>
<keyword evidence="7 8" id="KW-0472">Membrane</keyword>
<comment type="caution">
    <text evidence="9">The sequence shown here is derived from an EMBL/GenBank/DDBJ whole genome shotgun (WGS) entry which is preliminary data.</text>
</comment>
<keyword evidence="6 8" id="KW-1133">Transmembrane helix</keyword>
<evidence type="ECO:0000256" key="2">
    <source>
        <dbReference type="ARBA" id="ARBA00007776"/>
    </source>
</evidence>
<comment type="subcellular location">
    <subcellularLocation>
        <location evidence="1">Cell membrane</location>
        <topology evidence="1">Multi-pass membrane protein</topology>
    </subcellularLocation>
</comment>
<evidence type="ECO:0000256" key="1">
    <source>
        <dbReference type="ARBA" id="ARBA00004651"/>
    </source>
</evidence>
<comment type="similarity">
    <text evidence="2">Belongs to the MreD family.</text>
</comment>
<organism evidence="9 10">
    <name type="scientific">Phaeocystidibacter marisrubri</name>
    <dbReference type="NCBI Taxonomy" id="1577780"/>
    <lineage>
        <taxon>Bacteria</taxon>
        <taxon>Pseudomonadati</taxon>
        <taxon>Bacteroidota</taxon>
        <taxon>Flavobacteriia</taxon>
        <taxon>Flavobacteriales</taxon>
        <taxon>Phaeocystidibacteraceae</taxon>
        <taxon>Phaeocystidibacter</taxon>
    </lineage>
</organism>
<accession>A0A6L3ZD84</accession>
<feature type="transmembrane region" description="Helical" evidence="8">
    <location>
        <begin position="33"/>
        <end position="58"/>
    </location>
</feature>
<evidence type="ECO:0000256" key="5">
    <source>
        <dbReference type="ARBA" id="ARBA00022960"/>
    </source>
</evidence>
<evidence type="ECO:0000256" key="7">
    <source>
        <dbReference type="ARBA" id="ARBA00023136"/>
    </source>
</evidence>
<name>A0A6L3ZD84_9FLAO</name>
<proteinExistence type="inferred from homology"/>
<evidence type="ECO:0000256" key="3">
    <source>
        <dbReference type="ARBA" id="ARBA00022475"/>
    </source>
</evidence>
<evidence type="ECO:0000256" key="4">
    <source>
        <dbReference type="ARBA" id="ARBA00022692"/>
    </source>
</evidence>
<protein>
    <submittedName>
        <fullName evidence="9">Rod shape-determining protein MreD</fullName>
    </submittedName>
</protein>
<evidence type="ECO:0000313" key="10">
    <source>
        <dbReference type="Proteomes" id="UP000484164"/>
    </source>
</evidence>
<feature type="transmembrane region" description="Helical" evidence="8">
    <location>
        <begin position="7"/>
        <end position="27"/>
    </location>
</feature>
<dbReference type="EMBL" id="WBVQ01000002">
    <property type="protein sequence ID" value="KAB2815805.1"/>
    <property type="molecule type" value="Genomic_DNA"/>
</dbReference>
<keyword evidence="5" id="KW-0133">Cell shape</keyword>
<feature type="transmembrane region" description="Helical" evidence="8">
    <location>
        <begin position="141"/>
        <end position="163"/>
    </location>
</feature>
<dbReference type="GO" id="GO:0008360">
    <property type="term" value="P:regulation of cell shape"/>
    <property type="evidence" value="ECO:0007669"/>
    <property type="project" value="UniProtKB-KW"/>
</dbReference>
<evidence type="ECO:0000313" key="9">
    <source>
        <dbReference type="EMBL" id="KAB2815805.1"/>
    </source>
</evidence>
<sequence length="168" mass="19238">MSDTLRTIGRLLFLSLFQILILNHIQLSGYLNPYLYVLFVLTLPAGMSRTNLLFWGFASGLIIDIFENSGGAHASATLLLAYLRPTILRLTYPRADEDLSRVSLWTMGSSRFFTYVSIGIIVHHFWLFLMEAFRISEVLSVLSRTFISVPVTLVMIYITQLFVYREES</sequence>
<dbReference type="GO" id="GO:0005886">
    <property type="term" value="C:plasma membrane"/>
    <property type="evidence" value="ECO:0007669"/>
    <property type="project" value="UniProtKB-SubCell"/>
</dbReference>
<feature type="transmembrane region" description="Helical" evidence="8">
    <location>
        <begin position="70"/>
        <end position="92"/>
    </location>
</feature>
<feature type="transmembrane region" description="Helical" evidence="8">
    <location>
        <begin position="112"/>
        <end position="129"/>
    </location>
</feature>
<keyword evidence="3" id="KW-1003">Cell membrane</keyword>